<dbReference type="Proteomes" id="UP000494365">
    <property type="component" value="Unassembled WGS sequence"/>
</dbReference>
<organism evidence="4 5">
    <name type="scientific">Paraburkholderia ultramafica</name>
    <dbReference type="NCBI Taxonomy" id="1544867"/>
    <lineage>
        <taxon>Bacteria</taxon>
        <taxon>Pseudomonadati</taxon>
        <taxon>Pseudomonadota</taxon>
        <taxon>Betaproteobacteria</taxon>
        <taxon>Burkholderiales</taxon>
        <taxon>Burkholderiaceae</taxon>
        <taxon>Paraburkholderia</taxon>
    </lineage>
</organism>
<evidence type="ECO:0000259" key="3">
    <source>
        <dbReference type="Pfam" id="PF17482"/>
    </source>
</evidence>
<dbReference type="InterPro" id="IPR020287">
    <property type="entry name" value="Tail_sheath_C"/>
</dbReference>
<evidence type="ECO:0000259" key="2">
    <source>
        <dbReference type="Pfam" id="PF04984"/>
    </source>
</evidence>
<name>A0A6S7AUX4_9BURK</name>
<dbReference type="Pfam" id="PF04984">
    <property type="entry name" value="Phage_sheath_1"/>
    <property type="match status" value="1"/>
</dbReference>
<dbReference type="InterPro" id="IPR035089">
    <property type="entry name" value="Phage_sheath_subtilisin"/>
</dbReference>
<proteinExistence type="inferred from homology"/>
<sequence length="751" mass="81571">MPQYFSPGVYVEEVDAGPKPIEGVSTSICGAVGVTARGPTAGKPLLVTSFADFTRNFGGFLSPPDPATIAKWTTTDDGGRYWQFPLAVKAFFDNGGQQLYVKRVLSKDATPASAPLGSGFVAEITKDTARGATVLTLRHLINVQDNSQLTVFWGIGRSAKVKVTAFDETSGTITVDPPIPAPLSVKNGDYVVIYDTTQQSPPADADKTVSFLAKAQGQWGHDLRIRVRPIIGATYSLLVDPSIAANPPAVTTVAKDTGAAPVDTITVKDSTPFHSQDHVVIGGIEYTIDTVTAPDQIKIQNLKLTATIGTPVRQLRKASNATKSVSVWGGSAIYEKAIVELSNLHGKETFTVDKVEGNVVTLSKAPTKQYYEGHKLRIIEAEVTVQYAPDNIVVTEEVFSNLSLSDTGANYLVGQVTGQSKLVDVTVQNLSVGENLAKFPAAPINGQWQALTESGDDSLNTLSTDDFVGIDGGSGKRTGIQSFEDIDEISIVIAPGMWSTVVQSALITQCELLKSRFAILDPRDGLDIENIKAFRSPIDTKYAALYYPWVVVRDPSVSRDVAIAPSGHMAGIYARVDDSRGVFKAPANEVILGIQGLEQDITKREQDILNPLNINVLRYFPTRSNRVWGARVLTSDASWKYVPVRRLFIYVEQSIDQGTQFVVFEPNDEPLWARVRQTITNFLTTVWRSGALQGGKPDEAFFVKCDHTTMTQDDIDNGRLICLIGIAPVKPAEFVIFRIQQKTLDQVTVTT</sequence>
<dbReference type="InterPro" id="IPR052042">
    <property type="entry name" value="Tail_sheath_structural"/>
</dbReference>
<dbReference type="PANTHER" id="PTHR35861">
    <property type="match status" value="1"/>
</dbReference>
<protein>
    <recommendedName>
        <fullName evidence="6">Phage tail protein</fullName>
    </recommendedName>
</protein>
<feature type="domain" description="Tail sheath protein subtilisin-like" evidence="2">
    <location>
        <begin position="488"/>
        <end position="631"/>
    </location>
</feature>
<dbReference type="AlphaFoldDB" id="A0A6S7AUX4"/>
<dbReference type="EMBL" id="CADIKK010000002">
    <property type="protein sequence ID" value="CAB3778750.1"/>
    <property type="molecule type" value="Genomic_DNA"/>
</dbReference>
<dbReference type="RefSeq" id="WP_175148168.1">
    <property type="nucleotide sequence ID" value="NZ_CADIKK010000002.1"/>
</dbReference>
<evidence type="ECO:0008006" key="6">
    <source>
        <dbReference type="Google" id="ProtNLM"/>
    </source>
</evidence>
<evidence type="ECO:0000313" key="4">
    <source>
        <dbReference type="EMBL" id="CAB3778750.1"/>
    </source>
</evidence>
<dbReference type="Gene3D" id="3.40.50.11780">
    <property type="match status" value="2"/>
</dbReference>
<evidence type="ECO:0000313" key="5">
    <source>
        <dbReference type="Proteomes" id="UP000494365"/>
    </source>
</evidence>
<comment type="similarity">
    <text evidence="1">Belongs to the myoviridae tail sheath protein family.</text>
</comment>
<reference evidence="4 5" key="1">
    <citation type="submission" date="2020-04" db="EMBL/GenBank/DDBJ databases">
        <authorList>
            <person name="De Canck E."/>
        </authorList>
    </citation>
    <scope>NUCLEOTIDE SEQUENCE [LARGE SCALE GENOMIC DNA]</scope>
    <source>
        <strain evidence="4 5">LMG 28614</strain>
    </source>
</reference>
<evidence type="ECO:0000256" key="1">
    <source>
        <dbReference type="ARBA" id="ARBA00008005"/>
    </source>
</evidence>
<gene>
    <name evidence="4" type="ORF">LMG28614_00714</name>
</gene>
<accession>A0A6S7AUX4</accession>
<feature type="domain" description="Tail sheath protein C-terminal" evidence="3">
    <location>
        <begin position="634"/>
        <end position="741"/>
    </location>
</feature>
<keyword evidence="5" id="KW-1185">Reference proteome</keyword>
<dbReference type="PANTHER" id="PTHR35861:SF1">
    <property type="entry name" value="PHAGE TAIL SHEATH PROTEIN"/>
    <property type="match status" value="1"/>
</dbReference>
<dbReference type="Pfam" id="PF17482">
    <property type="entry name" value="Phage_sheath_1C"/>
    <property type="match status" value="1"/>
</dbReference>